<evidence type="ECO:0000259" key="4">
    <source>
        <dbReference type="PROSITE" id="PS51017"/>
    </source>
</evidence>
<dbReference type="Proteomes" id="UP000228380">
    <property type="component" value="Chromosome 8"/>
</dbReference>
<keyword evidence="2 3" id="KW-0539">Nucleus</keyword>
<dbReference type="KEGG" id="pda:103702588"/>
<name>A0A8B9AQC7_PHODC</name>
<dbReference type="InterPro" id="IPR045281">
    <property type="entry name" value="CONSTANS-like"/>
</dbReference>
<dbReference type="GO" id="GO:0009909">
    <property type="term" value="P:regulation of flower development"/>
    <property type="evidence" value="ECO:0007669"/>
    <property type="project" value="InterPro"/>
</dbReference>
<sequence>MNAGAGLLLPFNNGYRQEVAPTQHLPFLDEEDFHTSFFAIKIDGFLIQDNLVQISCLSEYDLGGEGDLFKAPEPILEEPVLALDPDTAAMSMISSNGNLISPEAIKVTHMESIQNEGLLSEVFYDCKKDLLARSAIIEPSPEASDVKIPALQPETVPGVEEENKLVMEGPVQKRDSFRCLSSADYINGCNMRPSFFEFEGMNLGAAFGIRRAYSEGDIQTLGSSKPIFGNVDIVRSFLQHSSTNVDVKIEDKIEERSQKLSRYRKKRTKRNFGKKIKYACRKALADSQPRVRGRFAKSEEGEIAKLHQQNADIRLENRLRVSNYQPCTPPP</sequence>
<dbReference type="GO" id="GO:0005634">
    <property type="term" value="C:nucleus"/>
    <property type="evidence" value="ECO:0007669"/>
    <property type="project" value="UniProtKB-SubCell"/>
</dbReference>
<dbReference type="Pfam" id="PF06203">
    <property type="entry name" value="CCT"/>
    <property type="match status" value="1"/>
</dbReference>
<feature type="domain" description="CCT" evidence="4">
    <location>
        <begin position="256"/>
        <end position="298"/>
    </location>
</feature>
<evidence type="ECO:0000256" key="3">
    <source>
        <dbReference type="PROSITE-ProRule" id="PRU00357"/>
    </source>
</evidence>
<dbReference type="AlphaFoldDB" id="A0A8B9AQC7"/>
<organism evidence="5 6">
    <name type="scientific">Phoenix dactylifera</name>
    <name type="common">Date palm</name>
    <dbReference type="NCBI Taxonomy" id="42345"/>
    <lineage>
        <taxon>Eukaryota</taxon>
        <taxon>Viridiplantae</taxon>
        <taxon>Streptophyta</taxon>
        <taxon>Embryophyta</taxon>
        <taxon>Tracheophyta</taxon>
        <taxon>Spermatophyta</taxon>
        <taxon>Magnoliopsida</taxon>
        <taxon>Liliopsida</taxon>
        <taxon>Arecaceae</taxon>
        <taxon>Coryphoideae</taxon>
        <taxon>Phoeniceae</taxon>
        <taxon>Phoenix</taxon>
    </lineage>
</organism>
<reference evidence="5" key="1">
    <citation type="journal article" date="2019" name="Nat. Commun.">
        <title>Genome-wide association mapping of date palm fruit traits.</title>
        <authorList>
            <person name="Hazzouri K.M."/>
            <person name="Gros-Balthazard M."/>
            <person name="Flowers J.M."/>
            <person name="Copetti D."/>
            <person name="Lemansour A."/>
            <person name="Lebrun M."/>
            <person name="Masmoudi K."/>
            <person name="Ferrand S."/>
            <person name="Dhar M.I."/>
            <person name="Fresquez Z.A."/>
            <person name="Rosas U."/>
            <person name="Zhang J."/>
            <person name="Talag J."/>
            <person name="Lee S."/>
            <person name="Kudrna D."/>
            <person name="Powell R.F."/>
            <person name="Leitch I.J."/>
            <person name="Krueger R.R."/>
            <person name="Wing R.A."/>
            <person name="Amiri K.M.A."/>
            <person name="Purugganan M.D."/>
        </authorList>
    </citation>
    <scope>NUCLEOTIDE SEQUENCE [LARGE SCALE GENOMIC DNA]</scope>
    <source>
        <strain evidence="5">cv. Khalas</strain>
    </source>
</reference>
<protein>
    <submittedName>
        <fullName evidence="6">Uncharacterized protein LOC103702588</fullName>
    </submittedName>
</protein>
<keyword evidence="5" id="KW-1185">Reference proteome</keyword>
<dbReference type="PROSITE" id="PS51017">
    <property type="entry name" value="CCT"/>
    <property type="match status" value="1"/>
</dbReference>
<dbReference type="RefSeq" id="XP_038985524.1">
    <property type="nucleotide sequence ID" value="XM_039129596.1"/>
</dbReference>
<gene>
    <name evidence="6" type="primary">LOC103702588</name>
</gene>
<evidence type="ECO:0000313" key="6">
    <source>
        <dbReference type="RefSeq" id="XP_038985524.1"/>
    </source>
</evidence>
<dbReference type="GO" id="GO:0003700">
    <property type="term" value="F:DNA-binding transcription factor activity"/>
    <property type="evidence" value="ECO:0007669"/>
    <property type="project" value="TreeGrafter"/>
</dbReference>
<accession>A0A8B9AQC7</accession>
<dbReference type="PANTHER" id="PTHR31319:SF110">
    <property type="entry name" value="CCT MOTIF FAMILY PROTEIN"/>
    <property type="match status" value="1"/>
</dbReference>
<proteinExistence type="predicted"/>
<reference evidence="6" key="2">
    <citation type="submission" date="2025-08" db="UniProtKB">
        <authorList>
            <consortium name="RefSeq"/>
        </authorList>
    </citation>
    <scope>IDENTIFICATION</scope>
    <source>
        <tissue evidence="6">Young leaves</tissue>
    </source>
</reference>
<evidence type="ECO:0000313" key="5">
    <source>
        <dbReference type="Proteomes" id="UP000228380"/>
    </source>
</evidence>
<evidence type="ECO:0000256" key="2">
    <source>
        <dbReference type="ARBA" id="ARBA00023242"/>
    </source>
</evidence>
<dbReference type="GeneID" id="103702588"/>
<comment type="subcellular location">
    <subcellularLocation>
        <location evidence="1 3">Nucleus</location>
    </subcellularLocation>
</comment>
<dbReference type="OrthoDB" id="153872at2759"/>
<dbReference type="InterPro" id="IPR010402">
    <property type="entry name" value="CCT_domain"/>
</dbReference>
<dbReference type="PANTHER" id="PTHR31319">
    <property type="entry name" value="ZINC FINGER PROTEIN CONSTANS-LIKE 4"/>
    <property type="match status" value="1"/>
</dbReference>
<evidence type="ECO:0000256" key="1">
    <source>
        <dbReference type="ARBA" id="ARBA00004123"/>
    </source>
</evidence>